<name>A0A2N9JB97_9ACTN</name>
<protein>
    <recommendedName>
        <fullName evidence="3">N-acetyltransferase domain-containing protein</fullName>
    </recommendedName>
</protein>
<organism evidence="4 5">
    <name type="scientific">Micropruina glycogenica</name>
    <dbReference type="NCBI Taxonomy" id="75385"/>
    <lineage>
        <taxon>Bacteria</taxon>
        <taxon>Bacillati</taxon>
        <taxon>Actinomycetota</taxon>
        <taxon>Actinomycetes</taxon>
        <taxon>Propionibacteriales</taxon>
        <taxon>Nocardioidaceae</taxon>
        <taxon>Micropruina</taxon>
    </lineage>
</organism>
<proteinExistence type="predicted"/>
<dbReference type="KEGG" id="mgg:MPLG2_0386"/>
<keyword evidence="5" id="KW-1185">Reference proteome</keyword>
<evidence type="ECO:0000256" key="1">
    <source>
        <dbReference type="ARBA" id="ARBA00022679"/>
    </source>
</evidence>
<sequence>MNDLFARGFALSPRYCPYRRAQRPEFSFRRIAESDFGSIFEVVAGVSPRLVGMLMQRALPLPTPARPAGVVIRPQVAGDSVALGALYWDSYPKGVAAVDLEDAIEEMEGVFEGEYGTPVESASLVVTDNAGALLGCIQTVTSPPWEGIPAVPFVIELFVHPGQRRRGLGSLLLLTAAQAVHEEGWESIALNVQEETAAEATHLYRALGFTEITPAAVES</sequence>
<dbReference type="PROSITE" id="PS51186">
    <property type="entry name" value="GNAT"/>
    <property type="match status" value="1"/>
</dbReference>
<dbReference type="InterPro" id="IPR050832">
    <property type="entry name" value="Bact_Acetyltransf"/>
</dbReference>
<dbReference type="AlphaFoldDB" id="A0A2N9JB97"/>
<evidence type="ECO:0000313" key="5">
    <source>
        <dbReference type="Proteomes" id="UP000238164"/>
    </source>
</evidence>
<dbReference type="SUPFAM" id="SSF55729">
    <property type="entry name" value="Acyl-CoA N-acyltransferases (Nat)"/>
    <property type="match status" value="1"/>
</dbReference>
<dbReference type="Pfam" id="PF00583">
    <property type="entry name" value="Acetyltransf_1"/>
    <property type="match status" value="1"/>
</dbReference>
<accession>A0A2N9JB97</accession>
<feature type="domain" description="N-acetyltransferase" evidence="3">
    <location>
        <begin position="70"/>
        <end position="219"/>
    </location>
</feature>
<evidence type="ECO:0000259" key="3">
    <source>
        <dbReference type="PROSITE" id="PS51186"/>
    </source>
</evidence>
<dbReference type="GO" id="GO:0016747">
    <property type="term" value="F:acyltransferase activity, transferring groups other than amino-acyl groups"/>
    <property type="evidence" value="ECO:0007669"/>
    <property type="project" value="InterPro"/>
</dbReference>
<dbReference type="InterPro" id="IPR000182">
    <property type="entry name" value="GNAT_dom"/>
</dbReference>
<dbReference type="Gene3D" id="3.40.630.30">
    <property type="match status" value="1"/>
</dbReference>
<dbReference type="InterPro" id="IPR016181">
    <property type="entry name" value="Acyl_CoA_acyltransferase"/>
</dbReference>
<gene>
    <name evidence="4" type="ORF">MPLG2_0386</name>
</gene>
<evidence type="ECO:0000313" key="4">
    <source>
        <dbReference type="EMBL" id="SPD85422.1"/>
    </source>
</evidence>
<evidence type="ECO:0000256" key="2">
    <source>
        <dbReference type="ARBA" id="ARBA00023315"/>
    </source>
</evidence>
<dbReference type="RefSeq" id="WP_105184660.1">
    <property type="nucleotide sequence ID" value="NZ_BAAAGO010000024.1"/>
</dbReference>
<dbReference type="EMBL" id="LT985188">
    <property type="protein sequence ID" value="SPD85422.1"/>
    <property type="molecule type" value="Genomic_DNA"/>
</dbReference>
<reference evidence="4 5" key="1">
    <citation type="submission" date="2018-02" db="EMBL/GenBank/DDBJ databases">
        <authorList>
            <person name="Cohen D.B."/>
            <person name="Kent A.D."/>
        </authorList>
    </citation>
    <scope>NUCLEOTIDE SEQUENCE [LARGE SCALE GENOMIC DNA]</scope>
    <source>
        <strain evidence="4">1</strain>
    </source>
</reference>
<dbReference type="PANTHER" id="PTHR43877">
    <property type="entry name" value="AMINOALKYLPHOSPHONATE N-ACETYLTRANSFERASE-RELATED-RELATED"/>
    <property type="match status" value="1"/>
</dbReference>
<dbReference type="Proteomes" id="UP000238164">
    <property type="component" value="Chromosome 1"/>
</dbReference>
<keyword evidence="1" id="KW-0808">Transferase</keyword>
<keyword evidence="2" id="KW-0012">Acyltransferase</keyword>